<dbReference type="EMBL" id="SSTD01004586">
    <property type="protein sequence ID" value="TYK23055.1"/>
    <property type="molecule type" value="Genomic_DNA"/>
</dbReference>
<dbReference type="AlphaFoldDB" id="A0A5D3DHJ9"/>
<proteinExistence type="predicted"/>
<name>A0A5D3DHJ9_CUCMM</name>
<evidence type="ECO:0000256" key="1">
    <source>
        <dbReference type="SAM" id="MobiDB-lite"/>
    </source>
</evidence>
<dbReference type="Proteomes" id="UP000321947">
    <property type="component" value="Unassembled WGS sequence"/>
</dbReference>
<comment type="caution">
    <text evidence="2">The sequence shown here is derived from an EMBL/GenBank/DDBJ whole genome shotgun (WGS) entry which is preliminary data.</text>
</comment>
<accession>A0A5D3DHJ9</accession>
<evidence type="ECO:0000313" key="3">
    <source>
        <dbReference type="Proteomes" id="UP000321947"/>
    </source>
</evidence>
<feature type="region of interest" description="Disordered" evidence="1">
    <location>
        <begin position="1"/>
        <end position="46"/>
    </location>
</feature>
<organism evidence="2 3">
    <name type="scientific">Cucumis melo var. makuwa</name>
    <name type="common">Oriental melon</name>
    <dbReference type="NCBI Taxonomy" id="1194695"/>
    <lineage>
        <taxon>Eukaryota</taxon>
        <taxon>Viridiplantae</taxon>
        <taxon>Streptophyta</taxon>
        <taxon>Embryophyta</taxon>
        <taxon>Tracheophyta</taxon>
        <taxon>Spermatophyta</taxon>
        <taxon>Magnoliopsida</taxon>
        <taxon>eudicotyledons</taxon>
        <taxon>Gunneridae</taxon>
        <taxon>Pentapetalae</taxon>
        <taxon>rosids</taxon>
        <taxon>fabids</taxon>
        <taxon>Cucurbitales</taxon>
        <taxon>Cucurbitaceae</taxon>
        <taxon>Benincaseae</taxon>
        <taxon>Cucumis</taxon>
    </lineage>
</organism>
<protein>
    <submittedName>
        <fullName evidence="2">Uncharacterized protein</fullName>
    </submittedName>
</protein>
<gene>
    <name evidence="2" type="ORF">E5676_scaffold142G00210</name>
</gene>
<evidence type="ECO:0000313" key="2">
    <source>
        <dbReference type="EMBL" id="TYK23055.1"/>
    </source>
</evidence>
<feature type="compositionally biased region" description="Basic and acidic residues" evidence="1">
    <location>
        <begin position="22"/>
        <end position="46"/>
    </location>
</feature>
<sequence>MKENDMSETNSTNSHINNNASENDRSETVVSEDMGKQNNKDGVVIDREDMIDENEVVFKHTENETKSDHLGNTNKYDLSFALRKGTRSYAKCHNRNFSTRLCGTCLARSTSQPFEIQNSRINSQYDVASLLVLEKMFL</sequence>
<reference evidence="2 3" key="1">
    <citation type="submission" date="2019-08" db="EMBL/GenBank/DDBJ databases">
        <title>Draft genome sequences of two oriental melons (Cucumis melo L. var makuwa).</title>
        <authorList>
            <person name="Kwon S.-Y."/>
        </authorList>
    </citation>
    <scope>NUCLEOTIDE SEQUENCE [LARGE SCALE GENOMIC DNA]</scope>
    <source>
        <strain evidence="3">cv. Chang Bougi</strain>
        <tissue evidence="2">Leaf</tissue>
    </source>
</reference>
<feature type="compositionally biased region" description="Polar residues" evidence="1">
    <location>
        <begin position="7"/>
        <end position="21"/>
    </location>
</feature>